<feature type="non-terminal residue" evidence="2">
    <location>
        <position position="67"/>
    </location>
</feature>
<proteinExistence type="predicted"/>
<dbReference type="OrthoDB" id="2021145at2759"/>
<evidence type="ECO:0000256" key="1">
    <source>
        <dbReference type="SAM" id="MobiDB-lite"/>
    </source>
</evidence>
<sequence>MFHDKLYIKEPRNVENDAADSTTVPAANEDGYTDDGTLPDDVELAAASDTQPLLEISLNDALEDKSL</sequence>
<accession>A0A9W8LVF7</accession>
<evidence type="ECO:0000313" key="2">
    <source>
        <dbReference type="EMBL" id="KAJ2806508.1"/>
    </source>
</evidence>
<feature type="region of interest" description="Disordered" evidence="1">
    <location>
        <begin position="1"/>
        <end position="40"/>
    </location>
</feature>
<name>A0A9W8LVF7_9FUNG</name>
<evidence type="ECO:0000313" key="3">
    <source>
        <dbReference type="Proteomes" id="UP001140094"/>
    </source>
</evidence>
<gene>
    <name evidence="2" type="ORF">H4R20_001659</name>
</gene>
<protein>
    <submittedName>
        <fullName evidence="2">Uncharacterized protein</fullName>
    </submittedName>
</protein>
<feature type="compositionally biased region" description="Basic and acidic residues" evidence="1">
    <location>
        <begin position="1"/>
        <end position="15"/>
    </location>
</feature>
<keyword evidence="3" id="KW-1185">Reference proteome</keyword>
<dbReference type="Proteomes" id="UP001140094">
    <property type="component" value="Unassembled WGS sequence"/>
</dbReference>
<reference evidence="2" key="1">
    <citation type="submission" date="2022-07" db="EMBL/GenBank/DDBJ databases">
        <title>Phylogenomic reconstructions and comparative analyses of Kickxellomycotina fungi.</title>
        <authorList>
            <person name="Reynolds N.K."/>
            <person name="Stajich J.E."/>
            <person name="Barry K."/>
            <person name="Grigoriev I.V."/>
            <person name="Crous P."/>
            <person name="Smith M.E."/>
        </authorList>
    </citation>
    <scope>NUCLEOTIDE SEQUENCE</scope>
    <source>
        <strain evidence="2">NRRL 1565</strain>
    </source>
</reference>
<dbReference type="AlphaFoldDB" id="A0A9W8LVF7"/>
<comment type="caution">
    <text evidence="2">The sequence shown here is derived from an EMBL/GenBank/DDBJ whole genome shotgun (WGS) entry which is preliminary data.</text>
</comment>
<organism evidence="2 3">
    <name type="scientific">Coemansia guatemalensis</name>
    <dbReference type="NCBI Taxonomy" id="2761395"/>
    <lineage>
        <taxon>Eukaryota</taxon>
        <taxon>Fungi</taxon>
        <taxon>Fungi incertae sedis</taxon>
        <taxon>Zoopagomycota</taxon>
        <taxon>Kickxellomycotina</taxon>
        <taxon>Kickxellomycetes</taxon>
        <taxon>Kickxellales</taxon>
        <taxon>Kickxellaceae</taxon>
        <taxon>Coemansia</taxon>
    </lineage>
</organism>
<dbReference type="EMBL" id="JANBUO010000184">
    <property type="protein sequence ID" value="KAJ2806508.1"/>
    <property type="molecule type" value="Genomic_DNA"/>
</dbReference>
<feature type="compositionally biased region" description="Acidic residues" evidence="1">
    <location>
        <begin position="31"/>
        <end position="40"/>
    </location>
</feature>